<organism evidence="4 5">
    <name type="scientific">Thermoflexibacter ruber</name>
    <dbReference type="NCBI Taxonomy" id="1003"/>
    <lineage>
        <taxon>Bacteria</taxon>
        <taxon>Pseudomonadati</taxon>
        <taxon>Bacteroidota</taxon>
        <taxon>Cytophagia</taxon>
        <taxon>Cytophagales</taxon>
        <taxon>Thermoflexibacteraceae</taxon>
        <taxon>Thermoflexibacter</taxon>
    </lineage>
</organism>
<name>A0A1I2IAL4_9BACT</name>
<dbReference type="STRING" id="1003.SAMN04488541_103044"/>
<sequence length="213" mass="24709">MPIIYSEQIEKNAIWGVWEITENENSLMSMLNGKIAIEKLDMITHRQKRIEWLGARALVCELVERFEESVCEIANDDLGKPYLKNQPLHLSISHSKKYAVAILHRHSSVGIDIELSSNKVLNNIHRLCNEAEILDIDNDIQKATMAWCAKEALYKYYGKKKLDFKKNIFLSISQNQIDGKIVIDELEQTPKLFSKTWKDYTIVYCFDSDVENQ</sequence>
<dbReference type="GO" id="GO:0019878">
    <property type="term" value="P:lysine biosynthetic process via aminoadipic acid"/>
    <property type="evidence" value="ECO:0007669"/>
    <property type="project" value="TreeGrafter"/>
</dbReference>
<comment type="similarity">
    <text evidence="1">Belongs to the P-Pant transferase superfamily. Gsp/Sfp/HetI/AcpT family.</text>
</comment>
<keyword evidence="2 4" id="KW-0808">Transferase</keyword>
<dbReference type="SUPFAM" id="SSF56214">
    <property type="entry name" value="4'-phosphopantetheinyl transferase"/>
    <property type="match status" value="2"/>
</dbReference>
<dbReference type="InterPro" id="IPR050559">
    <property type="entry name" value="P-Pant_transferase_sf"/>
</dbReference>
<gene>
    <name evidence="4" type="ORF">SAMN04488541_103044</name>
</gene>
<dbReference type="AlphaFoldDB" id="A0A1I2IAL4"/>
<dbReference type="GO" id="GO:0000287">
    <property type="term" value="F:magnesium ion binding"/>
    <property type="evidence" value="ECO:0007669"/>
    <property type="project" value="InterPro"/>
</dbReference>
<reference evidence="4 5" key="1">
    <citation type="submission" date="2016-10" db="EMBL/GenBank/DDBJ databases">
        <authorList>
            <person name="de Groot N.N."/>
        </authorList>
    </citation>
    <scope>NUCLEOTIDE SEQUENCE [LARGE SCALE GENOMIC DNA]</scope>
    <source>
        <strain>GEY</strain>
        <strain evidence="5">DSM 9560</strain>
    </source>
</reference>
<evidence type="ECO:0000313" key="5">
    <source>
        <dbReference type="Proteomes" id="UP000199513"/>
    </source>
</evidence>
<keyword evidence="5" id="KW-1185">Reference proteome</keyword>
<dbReference type="RefSeq" id="WP_091548419.1">
    <property type="nucleotide sequence ID" value="NZ_FONY01000030.1"/>
</dbReference>
<proteinExistence type="inferred from homology"/>
<protein>
    <submittedName>
        <fullName evidence="4">4'-phosphopantetheinyl transferase superfamily protein</fullName>
    </submittedName>
</protein>
<dbReference type="InterPro" id="IPR008278">
    <property type="entry name" value="4-PPantetheinyl_Trfase_dom"/>
</dbReference>
<evidence type="ECO:0000256" key="2">
    <source>
        <dbReference type="ARBA" id="ARBA00022679"/>
    </source>
</evidence>
<dbReference type="Pfam" id="PF01648">
    <property type="entry name" value="ACPS"/>
    <property type="match status" value="1"/>
</dbReference>
<dbReference type="GO" id="GO:0008897">
    <property type="term" value="F:holo-[acyl-carrier-protein] synthase activity"/>
    <property type="evidence" value="ECO:0007669"/>
    <property type="project" value="InterPro"/>
</dbReference>
<dbReference type="OrthoDB" id="1190494at2"/>
<dbReference type="Proteomes" id="UP000199513">
    <property type="component" value="Unassembled WGS sequence"/>
</dbReference>
<feature type="domain" description="4'-phosphopantetheinyl transferase" evidence="3">
    <location>
        <begin position="108"/>
        <end position="205"/>
    </location>
</feature>
<evidence type="ECO:0000259" key="3">
    <source>
        <dbReference type="Pfam" id="PF01648"/>
    </source>
</evidence>
<evidence type="ECO:0000256" key="1">
    <source>
        <dbReference type="ARBA" id="ARBA00010990"/>
    </source>
</evidence>
<dbReference type="Gene3D" id="3.90.470.20">
    <property type="entry name" value="4'-phosphopantetheinyl transferase domain"/>
    <property type="match status" value="1"/>
</dbReference>
<dbReference type="PANTHER" id="PTHR12215:SF10">
    <property type="entry name" value="L-AMINOADIPATE-SEMIALDEHYDE DEHYDROGENASE-PHOSPHOPANTETHEINYL TRANSFERASE"/>
    <property type="match status" value="1"/>
</dbReference>
<dbReference type="InterPro" id="IPR037143">
    <property type="entry name" value="4-PPantetheinyl_Trfase_dom_sf"/>
</dbReference>
<accession>A0A1I2IAL4</accession>
<evidence type="ECO:0000313" key="4">
    <source>
        <dbReference type="EMBL" id="SFF39372.1"/>
    </source>
</evidence>
<dbReference type="EMBL" id="FONY01000030">
    <property type="protein sequence ID" value="SFF39372.1"/>
    <property type="molecule type" value="Genomic_DNA"/>
</dbReference>
<dbReference type="GO" id="GO:0005829">
    <property type="term" value="C:cytosol"/>
    <property type="evidence" value="ECO:0007669"/>
    <property type="project" value="TreeGrafter"/>
</dbReference>
<dbReference type="PANTHER" id="PTHR12215">
    <property type="entry name" value="PHOSPHOPANTETHEINE TRANSFERASE"/>
    <property type="match status" value="1"/>
</dbReference>